<evidence type="ECO:0000256" key="5">
    <source>
        <dbReference type="ARBA" id="ARBA00022989"/>
    </source>
</evidence>
<evidence type="ECO:0000256" key="8">
    <source>
        <dbReference type="SAM" id="MobiDB-lite"/>
    </source>
</evidence>
<dbReference type="eggNOG" id="KOG0449">
    <property type="taxonomic scope" value="Eukaryota"/>
</dbReference>
<dbReference type="SUPFAM" id="SSF81343">
    <property type="entry name" value="Fumarate reductase respiratory complex transmembrane subunits"/>
    <property type="match status" value="1"/>
</dbReference>
<dbReference type="GO" id="GO:0006099">
    <property type="term" value="P:tricarboxylic acid cycle"/>
    <property type="evidence" value="ECO:0007669"/>
    <property type="project" value="InterPro"/>
</dbReference>
<dbReference type="OrthoDB" id="588261at2759"/>
<organism evidence="9 10">
    <name type="scientific">Ectocarpus siliculosus</name>
    <name type="common">Brown alga</name>
    <name type="synonym">Conferva siliculosa</name>
    <dbReference type="NCBI Taxonomy" id="2880"/>
    <lineage>
        <taxon>Eukaryota</taxon>
        <taxon>Sar</taxon>
        <taxon>Stramenopiles</taxon>
        <taxon>Ochrophyta</taxon>
        <taxon>PX clade</taxon>
        <taxon>Phaeophyceae</taxon>
        <taxon>Ectocarpales</taxon>
        <taxon>Ectocarpaceae</taxon>
        <taxon>Ectocarpus</taxon>
    </lineage>
</organism>
<keyword evidence="4" id="KW-0479">Metal-binding</keyword>
<dbReference type="InParanoid" id="D8LD41"/>
<evidence type="ECO:0000313" key="9">
    <source>
        <dbReference type="EMBL" id="CBN78408.1"/>
    </source>
</evidence>
<name>D8LD41_ECTSI</name>
<dbReference type="NCBIfam" id="TIGR02970">
    <property type="entry name" value="succ_dehyd_cytB"/>
    <property type="match status" value="1"/>
</dbReference>
<evidence type="ECO:0000256" key="4">
    <source>
        <dbReference type="ARBA" id="ARBA00022723"/>
    </source>
</evidence>
<keyword evidence="9" id="KW-0560">Oxidoreductase</keyword>
<protein>
    <submittedName>
        <fullName evidence="9">SDH3, succinate dehydrogenase subunit 3</fullName>
        <ecNumber evidence="9">1.3.5.1</ecNumber>
    </submittedName>
</protein>
<comment type="subcellular location">
    <subcellularLocation>
        <location evidence="1">Membrane</location>
    </subcellularLocation>
</comment>
<dbReference type="OMA" id="HVEIYAF"/>
<evidence type="ECO:0000256" key="6">
    <source>
        <dbReference type="ARBA" id="ARBA00023004"/>
    </source>
</evidence>
<dbReference type="GO" id="GO:0046872">
    <property type="term" value="F:metal ion binding"/>
    <property type="evidence" value="ECO:0007669"/>
    <property type="project" value="UniProtKB-KW"/>
</dbReference>
<feature type="region of interest" description="Disordered" evidence="8">
    <location>
        <begin position="38"/>
        <end position="60"/>
    </location>
</feature>
<dbReference type="Pfam" id="PF01127">
    <property type="entry name" value="Sdh_cyt"/>
    <property type="match status" value="1"/>
</dbReference>
<keyword evidence="3" id="KW-0812">Transmembrane</keyword>
<evidence type="ECO:0000313" key="10">
    <source>
        <dbReference type="Proteomes" id="UP000002630"/>
    </source>
</evidence>
<reference evidence="9 10" key="1">
    <citation type="journal article" date="2010" name="Nature">
        <title>The Ectocarpus genome and the independent evolution of multicellularity in brown algae.</title>
        <authorList>
            <person name="Cock J.M."/>
            <person name="Sterck L."/>
            <person name="Rouze P."/>
            <person name="Scornet D."/>
            <person name="Allen A.E."/>
            <person name="Amoutzias G."/>
            <person name="Anthouard V."/>
            <person name="Artiguenave F."/>
            <person name="Aury J.M."/>
            <person name="Badger J.H."/>
            <person name="Beszteri B."/>
            <person name="Billiau K."/>
            <person name="Bonnet E."/>
            <person name="Bothwell J.H."/>
            <person name="Bowler C."/>
            <person name="Boyen C."/>
            <person name="Brownlee C."/>
            <person name="Carrano C.J."/>
            <person name="Charrier B."/>
            <person name="Cho G.Y."/>
            <person name="Coelho S.M."/>
            <person name="Collen J."/>
            <person name="Corre E."/>
            <person name="Da Silva C."/>
            <person name="Delage L."/>
            <person name="Delaroque N."/>
            <person name="Dittami S.M."/>
            <person name="Doulbeau S."/>
            <person name="Elias M."/>
            <person name="Farnham G."/>
            <person name="Gachon C.M."/>
            <person name="Gschloessl B."/>
            <person name="Heesch S."/>
            <person name="Jabbari K."/>
            <person name="Jubin C."/>
            <person name="Kawai H."/>
            <person name="Kimura K."/>
            <person name="Kloareg B."/>
            <person name="Kupper F.C."/>
            <person name="Lang D."/>
            <person name="Le Bail A."/>
            <person name="Leblanc C."/>
            <person name="Lerouge P."/>
            <person name="Lohr M."/>
            <person name="Lopez P.J."/>
            <person name="Martens C."/>
            <person name="Maumus F."/>
            <person name="Michel G."/>
            <person name="Miranda-Saavedra D."/>
            <person name="Morales J."/>
            <person name="Moreau H."/>
            <person name="Motomura T."/>
            <person name="Nagasato C."/>
            <person name="Napoli C.A."/>
            <person name="Nelson D.R."/>
            <person name="Nyvall-Collen P."/>
            <person name="Peters A.F."/>
            <person name="Pommier C."/>
            <person name="Potin P."/>
            <person name="Poulain J."/>
            <person name="Quesneville H."/>
            <person name="Read B."/>
            <person name="Rensing S.A."/>
            <person name="Ritter A."/>
            <person name="Rousvoal S."/>
            <person name="Samanta M."/>
            <person name="Samson G."/>
            <person name="Schroeder D.C."/>
            <person name="Segurens B."/>
            <person name="Strittmatter M."/>
            <person name="Tonon T."/>
            <person name="Tregear J.W."/>
            <person name="Valentin K."/>
            <person name="von Dassow P."/>
            <person name="Yamagishi T."/>
            <person name="Van de Peer Y."/>
            <person name="Wincker P."/>
        </authorList>
    </citation>
    <scope>NUCLEOTIDE SEQUENCE [LARGE SCALE GENOMIC DNA]</scope>
    <source>
        <strain evidence="10">Ec32 / CCAP1310/4</strain>
    </source>
</reference>
<dbReference type="Proteomes" id="UP000002630">
    <property type="component" value="Linkage Group LG23"/>
</dbReference>
<dbReference type="GO" id="GO:0005739">
    <property type="term" value="C:mitochondrion"/>
    <property type="evidence" value="ECO:0007669"/>
    <property type="project" value="GOC"/>
</dbReference>
<dbReference type="EMBL" id="FN647822">
    <property type="protein sequence ID" value="CBN78408.1"/>
    <property type="molecule type" value="Genomic_DNA"/>
</dbReference>
<dbReference type="CDD" id="cd03499">
    <property type="entry name" value="SQR_TypeC_SdhC"/>
    <property type="match status" value="1"/>
</dbReference>
<evidence type="ECO:0000256" key="3">
    <source>
        <dbReference type="ARBA" id="ARBA00022692"/>
    </source>
</evidence>
<dbReference type="AlphaFoldDB" id="D8LD41"/>
<evidence type="ECO:0000256" key="7">
    <source>
        <dbReference type="ARBA" id="ARBA00023136"/>
    </source>
</evidence>
<evidence type="ECO:0000256" key="2">
    <source>
        <dbReference type="ARBA" id="ARBA00022617"/>
    </source>
</evidence>
<dbReference type="EMBL" id="FN649748">
    <property type="protein sequence ID" value="CBN78408.1"/>
    <property type="molecule type" value="Genomic_DNA"/>
</dbReference>
<dbReference type="InterPro" id="IPR034804">
    <property type="entry name" value="SQR/QFR_C/D"/>
</dbReference>
<keyword evidence="5" id="KW-1133">Transmembrane helix</keyword>
<dbReference type="GO" id="GO:0009055">
    <property type="term" value="F:electron transfer activity"/>
    <property type="evidence" value="ECO:0007669"/>
    <property type="project" value="InterPro"/>
</dbReference>
<keyword evidence="10" id="KW-1185">Reference proteome</keyword>
<accession>D8LD41</accession>
<dbReference type="GO" id="GO:0006121">
    <property type="term" value="P:mitochondrial electron transport, succinate to ubiquinone"/>
    <property type="evidence" value="ECO:0007669"/>
    <property type="project" value="TreeGrafter"/>
</dbReference>
<dbReference type="InterPro" id="IPR014314">
    <property type="entry name" value="Succ_DH_cytb556"/>
</dbReference>
<dbReference type="GO" id="GO:0016020">
    <property type="term" value="C:membrane"/>
    <property type="evidence" value="ECO:0007669"/>
    <property type="project" value="UniProtKB-SubCell"/>
</dbReference>
<evidence type="ECO:0000256" key="1">
    <source>
        <dbReference type="ARBA" id="ARBA00004370"/>
    </source>
</evidence>
<keyword evidence="2" id="KW-0349">Heme</keyword>
<dbReference type="STRING" id="2880.D8LD41"/>
<dbReference type="PANTHER" id="PTHR10978:SF5">
    <property type="entry name" value="SUCCINATE DEHYDROGENASE CYTOCHROME B560 SUBUNIT, MITOCHONDRIAL"/>
    <property type="match status" value="1"/>
</dbReference>
<dbReference type="Gene3D" id="1.20.1300.10">
    <property type="entry name" value="Fumarate reductase/succinate dehydrogenase, transmembrane subunit"/>
    <property type="match status" value="1"/>
</dbReference>
<dbReference type="EC" id="1.3.5.1" evidence="9"/>
<proteinExistence type="predicted"/>
<keyword evidence="6" id="KW-0408">Iron</keyword>
<gene>
    <name evidence="9" type="primary">SDH3</name>
    <name evidence="9" type="ORF">Esi_0113_0045</name>
</gene>
<dbReference type="PANTHER" id="PTHR10978">
    <property type="entry name" value="SUCCINATE DEHYDROGENASE CYTOCHROME B560 SUBUNIT"/>
    <property type="match status" value="1"/>
</dbReference>
<sequence length="176" mass="17823">MATTLARAVQRTTTAAPLALTHKGRPLVAAVGSHALSRSSSSSASDKEKESYTARQARTGRPVSPHVTIYDFPPAALSSIANRVTGVALVAGLYGISGATLVGCDAAGLMSALGSSGVGPAVKLAVSFPLVYHYLGAVRHTVWDYMPETLQTAGVAKTSYALLGVSGAVSLGLAAV</sequence>
<dbReference type="InterPro" id="IPR000701">
    <property type="entry name" value="SuccDH_FuR_B_TM-su"/>
</dbReference>
<keyword evidence="7" id="KW-0472">Membrane</keyword>
<dbReference type="GO" id="GO:0008177">
    <property type="term" value="F:succinate dehydrogenase (quinone) activity"/>
    <property type="evidence" value="ECO:0007669"/>
    <property type="project" value="UniProtKB-EC"/>
</dbReference>